<name>A0AAU7TVD0_9GAMM</name>
<gene>
    <name evidence="1" type="ORF">AAF463_18180</name>
</gene>
<evidence type="ECO:0008006" key="2">
    <source>
        <dbReference type="Google" id="ProtNLM"/>
    </source>
</evidence>
<evidence type="ECO:0000313" key="1">
    <source>
        <dbReference type="EMBL" id="XBV44493.1"/>
    </source>
</evidence>
<dbReference type="EMBL" id="CP158292">
    <property type="protein sequence ID" value="XBV44493.1"/>
    <property type="molecule type" value="Genomic_DNA"/>
</dbReference>
<dbReference type="AlphaFoldDB" id="A0AAU7TVD0"/>
<reference evidence="1" key="1">
    <citation type="submission" date="2024-06" db="EMBL/GenBank/DDBJ databases">
        <title>Multiomics insights into the TNT degradation mechanism by Pantoea sp. BJ2 isolated from an ammunition destruction site.</title>
        <authorList>
            <person name="Luo J."/>
        </authorList>
    </citation>
    <scope>NUCLEOTIDE SEQUENCE</scope>
    <source>
        <strain evidence="1">BJ2</strain>
    </source>
</reference>
<sequence length="167" mass="18824">MSRINAQSFKNPWLSMSDSVESNLINLVPAAQRTTAVSISSVAWINCGERTDAQLALLAQQPDELLQRLKSWRQAGLLSRQATGSLRQLQRLTQTSIACNQPITQLDEYQQFVGQLTPTLERINQRLNAQRDVPNGALAEDSLEVALRIAEKRRAGRSEQRAQWRTR</sequence>
<accession>A0AAU7TVD0</accession>
<proteinExistence type="predicted"/>
<protein>
    <recommendedName>
        <fullName evidence="2">ImpA C-terminal domain-containing protein</fullName>
    </recommendedName>
</protein>
<organism evidence="1">
    <name type="scientific">Pantoea sp. BJ2</name>
    <dbReference type="NCBI Taxonomy" id="3141322"/>
    <lineage>
        <taxon>Bacteria</taxon>
        <taxon>Pseudomonadati</taxon>
        <taxon>Pseudomonadota</taxon>
        <taxon>Gammaproteobacteria</taxon>
        <taxon>Enterobacterales</taxon>
        <taxon>Erwiniaceae</taxon>
        <taxon>Pantoea</taxon>
    </lineage>
</organism>
<dbReference type="RefSeq" id="WP_350261238.1">
    <property type="nucleotide sequence ID" value="NZ_CP158292.1"/>
</dbReference>